<dbReference type="EMBL" id="KN726186">
    <property type="protein sequence ID" value="KIH69288.1"/>
    <property type="molecule type" value="Genomic_DNA"/>
</dbReference>
<evidence type="ECO:0000256" key="2">
    <source>
        <dbReference type="ARBA" id="ARBA00004651"/>
    </source>
</evidence>
<comment type="subcellular location">
    <subcellularLocation>
        <location evidence="1">Cell junction</location>
        <location evidence="1">Gap junction</location>
    </subcellularLocation>
    <subcellularLocation>
        <location evidence="2">Cell membrane</location>
        <topology evidence="2">Multi-pass membrane protein</topology>
    </subcellularLocation>
</comment>
<dbReference type="OrthoDB" id="10598873at2759"/>
<evidence type="ECO:0000256" key="4">
    <source>
        <dbReference type="ARBA" id="ARBA00022475"/>
    </source>
</evidence>
<accession>A0A0C2DH56</accession>
<organism evidence="13 14">
    <name type="scientific">Ancylostoma duodenale</name>
    <dbReference type="NCBI Taxonomy" id="51022"/>
    <lineage>
        <taxon>Eukaryota</taxon>
        <taxon>Metazoa</taxon>
        <taxon>Ecdysozoa</taxon>
        <taxon>Nematoda</taxon>
        <taxon>Chromadorea</taxon>
        <taxon>Rhabditida</taxon>
        <taxon>Rhabditina</taxon>
        <taxon>Rhabditomorpha</taxon>
        <taxon>Strongyloidea</taxon>
        <taxon>Ancylostomatidae</taxon>
        <taxon>Ancylostomatinae</taxon>
        <taxon>Ancylostoma</taxon>
    </lineage>
</organism>
<keyword evidence="3" id="KW-0813">Transport</keyword>
<evidence type="ECO:0000256" key="10">
    <source>
        <dbReference type="ARBA" id="ARBA00023136"/>
    </source>
</evidence>
<evidence type="ECO:0000313" key="14">
    <source>
        <dbReference type="Proteomes" id="UP000054047"/>
    </source>
</evidence>
<dbReference type="GO" id="GO:0034220">
    <property type="term" value="P:monoatomic ion transmembrane transport"/>
    <property type="evidence" value="ECO:0007669"/>
    <property type="project" value="UniProtKB-KW"/>
</dbReference>
<sequence>MLLYYFASAVKSIQFHVDDDIIDKLNYYYTTAIITGTRNVYMSLLNYSIPLPHGGRNPLFCYQLILLFLVFAILVSAKQYVGFPIQCWDKIRVCSCSHFEPSFSKERNSILCLFSSCALRSKKSSNIVFLGIHVQSLVQMACDSRLLDLESRNRALQTIATNVEEALHVKHQVVSSIMYLVTCSSLLSLCKVFPLLASACCVLFSIRVLTYSSVLKFRSRAFSRLPLCFIRISFHVVRVFLMFSFHTAVLFHATTLWLLAQQRSRSNEHASQKIPD</sequence>
<feature type="transmembrane region" description="Helical" evidence="12">
    <location>
        <begin position="192"/>
        <end position="215"/>
    </location>
</feature>
<keyword evidence="8 12" id="KW-1133">Transmembrane helix</keyword>
<keyword evidence="7" id="KW-0965">Cell junction</keyword>
<keyword evidence="9" id="KW-0406">Ion transport</keyword>
<evidence type="ECO:0000256" key="9">
    <source>
        <dbReference type="ARBA" id="ARBA00023065"/>
    </source>
</evidence>
<evidence type="ECO:0000256" key="6">
    <source>
        <dbReference type="ARBA" id="ARBA00022868"/>
    </source>
</evidence>
<keyword evidence="5 12" id="KW-0812">Transmembrane</keyword>
<evidence type="ECO:0000256" key="11">
    <source>
        <dbReference type="ARBA" id="ARBA00023303"/>
    </source>
</evidence>
<evidence type="ECO:0000256" key="1">
    <source>
        <dbReference type="ARBA" id="ARBA00004610"/>
    </source>
</evidence>
<feature type="transmembrane region" description="Helical" evidence="12">
    <location>
        <begin position="27"/>
        <end position="47"/>
    </location>
</feature>
<feature type="transmembrane region" description="Helical" evidence="12">
    <location>
        <begin position="236"/>
        <end position="260"/>
    </location>
</feature>
<dbReference type="GO" id="GO:0005921">
    <property type="term" value="C:gap junction"/>
    <property type="evidence" value="ECO:0007669"/>
    <property type="project" value="UniProtKB-SubCell"/>
</dbReference>
<reference evidence="13 14" key="1">
    <citation type="submission" date="2013-12" db="EMBL/GenBank/DDBJ databases">
        <title>Draft genome of the parsitic nematode Ancylostoma duodenale.</title>
        <authorList>
            <person name="Mitreva M."/>
        </authorList>
    </citation>
    <scope>NUCLEOTIDE SEQUENCE [LARGE SCALE GENOMIC DNA]</scope>
    <source>
        <strain evidence="13 14">Zhejiang</strain>
    </source>
</reference>
<keyword evidence="10 12" id="KW-0472">Membrane</keyword>
<dbReference type="GO" id="GO:0005886">
    <property type="term" value="C:plasma membrane"/>
    <property type="evidence" value="ECO:0007669"/>
    <property type="project" value="UniProtKB-SubCell"/>
</dbReference>
<evidence type="ECO:0000256" key="12">
    <source>
        <dbReference type="SAM" id="Phobius"/>
    </source>
</evidence>
<evidence type="ECO:0000256" key="3">
    <source>
        <dbReference type="ARBA" id="ARBA00022448"/>
    </source>
</evidence>
<dbReference type="PANTHER" id="PTHR11893:SF30">
    <property type="entry name" value="INNEXIN UNC-9"/>
    <property type="match status" value="1"/>
</dbReference>
<evidence type="ECO:0000313" key="13">
    <source>
        <dbReference type="EMBL" id="KIH69288.1"/>
    </source>
</evidence>
<keyword evidence="6" id="KW-0303">Gap junction</keyword>
<name>A0A0C2DH56_9BILA</name>
<feature type="transmembrane region" description="Helical" evidence="12">
    <location>
        <begin position="59"/>
        <end position="77"/>
    </location>
</feature>
<evidence type="ECO:0000256" key="8">
    <source>
        <dbReference type="ARBA" id="ARBA00022989"/>
    </source>
</evidence>
<keyword evidence="11" id="KW-0407">Ion channel</keyword>
<evidence type="ECO:0000256" key="7">
    <source>
        <dbReference type="ARBA" id="ARBA00022949"/>
    </source>
</evidence>
<gene>
    <name evidence="13" type="ORF">ANCDUO_00373</name>
</gene>
<dbReference type="Proteomes" id="UP000054047">
    <property type="component" value="Unassembled WGS sequence"/>
</dbReference>
<evidence type="ECO:0000256" key="5">
    <source>
        <dbReference type="ARBA" id="ARBA00022692"/>
    </source>
</evidence>
<dbReference type="InterPro" id="IPR000990">
    <property type="entry name" value="Innexin"/>
</dbReference>
<dbReference type="AlphaFoldDB" id="A0A0C2DH56"/>
<protein>
    <submittedName>
        <fullName evidence="13">Uncharacterized protein</fullName>
    </submittedName>
</protein>
<dbReference type="GO" id="GO:0005243">
    <property type="term" value="F:gap junction channel activity"/>
    <property type="evidence" value="ECO:0007669"/>
    <property type="project" value="TreeGrafter"/>
</dbReference>
<proteinExistence type="predicted"/>
<dbReference type="PANTHER" id="PTHR11893">
    <property type="entry name" value="INNEXIN"/>
    <property type="match status" value="1"/>
</dbReference>
<keyword evidence="4" id="KW-1003">Cell membrane</keyword>
<keyword evidence="14" id="KW-1185">Reference proteome</keyword>